<dbReference type="InterPro" id="IPR016169">
    <property type="entry name" value="FAD-bd_PCMH_sub2"/>
</dbReference>
<evidence type="ECO:0000256" key="8">
    <source>
        <dbReference type="ARBA" id="ARBA00052927"/>
    </source>
</evidence>
<dbReference type="Gene3D" id="3.30.465.10">
    <property type="match status" value="1"/>
</dbReference>
<keyword evidence="5" id="KW-0560">Oxidoreductase</keyword>
<evidence type="ECO:0000256" key="1">
    <source>
        <dbReference type="ARBA" id="ARBA00004167"/>
    </source>
</evidence>
<feature type="region of interest" description="Disordered" evidence="9">
    <location>
        <begin position="622"/>
        <end position="646"/>
    </location>
</feature>
<comment type="catalytic activity">
    <reaction evidence="8">
        <text>5alpha-cholest-8-en-3beta-ol + NADP(+) = zymosterol + NADPH + H(+)</text>
        <dbReference type="Rhea" id="RHEA:36399"/>
        <dbReference type="ChEBI" id="CHEBI:15378"/>
        <dbReference type="ChEBI" id="CHEBI:16608"/>
        <dbReference type="ChEBI" id="CHEBI:18252"/>
        <dbReference type="ChEBI" id="CHEBI:57783"/>
        <dbReference type="ChEBI" id="CHEBI:58349"/>
        <dbReference type="EC" id="1.3.1.72"/>
    </reaction>
    <physiologicalReaction direction="right-to-left" evidence="8">
        <dbReference type="Rhea" id="RHEA:36401"/>
    </physiologicalReaction>
</comment>
<proteinExistence type="predicted"/>
<evidence type="ECO:0000256" key="6">
    <source>
        <dbReference type="ARBA" id="ARBA00023136"/>
    </source>
</evidence>
<feature type="compositionally biased region" description="Basic and acidic residues" evidence="9">
    <location>
        <begin position="636"/>
        <end position="646"/>
    </location>
</feature>
<sequence>MFLITGIINRISAIINWFFRLWVINFGWLYVLYINLPIEYVRRFINVRLDWIKFKSNIGGISHGRKVADVQRQVNKWHKLNEGKPHRQRQRLTTSGMDNCQQMCFTRPEYKKGMYKINLDNLCNIVELNTSSKFVRVEPKVSIDQLQRALLPLGYTLPVVPEIGDLQIGGLVLGAGISSSSAKNGLFQHSCLAYEIVTTSGELITAEREGSHQSLFFGLPWSLGSLGFLVSISLKIRECPPYIRLQYQPCFSTKELAGRIEELIMKKRTENEFVEAIQFDKECSVLISGTFIDKIPRNDRNYKNNIGRWYKPFFYLYVKKMLESGGSKTEYIPTKQYFTRHWRSLFWELRSILPSLLLLFPFRWIIGWFLPLSLPFPKSSRVRRLYSKQHVLQNIMVPLSDLQEALKLVDKEMKIYPLWLCPFHLTAHTGLVRNQHGLKLMYVNIGIYGQPRLTQSFDEEESSSNTVAEKIKTLEGYLREVKGFQMLCSDSHQNAAEFWEMFDFQGWISSNPDLSINRLSQIAPPSTLASFFSVPPPQIIKQQQQQPVPVASTTTTTSTVIPSLLSLIPPPQILVNSCTTSSPLKQQVLEQQQQQSTIVTSTIIPSLLSLPQPQLMITSGNAAVVSSTSTPPRQQQHQDIHQNKQD</sequence>
<organism evidence="12 13">
    <name type="scientific">Meloidogyne javanica</name>
    <name type="common">Root-knot nematode worm</name>
    <dbReference type="NCBI Taxonomy" id="6303"/>
    <lineage>
        <taxon>Eukaryota</taxon>
        <taxon>Metazoa</taxon>
        <taxon>Ecdysozoa</taxon>
        <taxon>Nematoda</taxon>
        <taxon>Chromadorea</taxon>
        <taxon>Rhabditida</taxon>
        <taxon>Tylenchina</taxon>
        <taxon>Tylenchomorpha</taxon>
        <taxon>Tylenchoidea</taxon>
        <taxon>Meloidogynidae</taxon>
        <taxon>Meloidogyninae</taxon>
        <taxon>Meloidogyne</taxon>
        <taxon>Meloidogyne incognita group</taxon>
    </lineage>
</organism>
<dbReference type="Pfam" id="PF01565">
    <property type="entry name" value="FAD_binding_4"/>
    <property type="match status" value="1"/>
</dbReference>
<evidence type="ECO:0000256" key="10">
    <source>
        <dbReference type="SAM" id="Phobius"/>
    </source>
</evidence>
<dbReference type="InterPro" id="IPR016166">
    <property type="entry name" value="FAD-bd_PCMH"/>
</dbReference>
<protein>
    <recommendedName>
        <fullName evidence="2">Delta(24)-sterol reductase</fullName>
        <ecNumber evidence="2">1.3.1.72</ecNumber>
    </recommendedName>
</protein>
<evidence type="ECO:0000313" key="12">
    <source>
        <dbReference type="Proteomes" id="UP000887561"/>
    </source>
</evidence>
<evidence type="ECO:0000256" key="2">
    <source>
        <dbReference type="ARBA" id="ARBA00012405"/>
    </source>
</evidence>
<feature type="domain" description="FAD-binding PCMH-type" evidence="11">
    <location>
        <begin position="44"/>
        <end position="239"/>
    </location>
</feature>
<dbReference type="PROSITE" id="PS51387">
    <property type="entry name" value="FAD_PCMH"/>
    <property type="match status" value="1"/>
</dbReference>
<dbReference type="AlphaFoldDB" id="A0A915N820"/>
<evidence type="ECO:0000259" key="11">
    <source>
        <dbReference type="PROSITE" id="PS51387"/>
    </source>
</evidence>
<comment type="catalytic activity">
    <reaction evidence="7">
        <text>lanosterol + NADPH + H(+) = 24,25-dihydrolanosterol + NADP(+)</text>
        <dbReference type="Rhea" id="RHEA:33919"/>
        <dbReference type="ChEBI" id="CHEBI:15378"/>
        <dbReference type="ChEBI" id="CHEBI:16521"/>
        <dbReference type="ChEBI" id="CHEBI:28113"/>
        <dbReference type="ChEBI" id="CHEBI:57783"/>
        <dbReference type="ChEBI" id="CHEBI:58349"/>
    </reaction>
    <physiologicalReaction direction="left-to-right" evidence="7">
        <dbReference type="Rhea" id="RHEA:33920"/>
    </physiologicalReaction>
</comment>
<evidence type="ECO:0000256" key="4">
    <source>
        <dbReference type="ARBA" id="ARBA00022989"/>
    </source>
</evidence>
<feature type="transmembrane region" description="Helical" evidence="10">
    <location>
        <begin position="17"/>
        <end position="36"/>
    </location>
</feature>
<accession>A0A915N820</accession>
<reference evidence="13" key="1">
    <citation type="submission" date="2022-11" db="UniProtKB">
        <authorList>
            <consortium name="WormBaseParasite"/>
        </authorList>
    </citation>
    <scope>IDENTIFICATION</scope>
</reference>
<dbReference type="EC" id="1.3.1.72" evidence="2"/>
<dbReference type="Proteomes" id="UP000887561">
    <property type="component" value="Unplaced"/>
</dbReference>
<dbReference type="GO" id="GO:0000246">
    <property type="term" value="F:Delta24(24-1) sterol reductase activity"/>
    <property type="evidence" value="ECO:0007669"/>
    <property type="project" value="TreeGrafter"/>
</dbReference>
<feature type="compositionally biased region" description="Polar residues" evidence="9">
    <location>
        <begin position="622"/>
        <end position="633"/>
    </location>
</feature>
<keyword evidence="4 10" id="KW-1133">Transmembrane helix</keyword>
<evidence type="ECO:0000256" key="9">
    <source>
        <dbReference type="SAM" id="MobiDB-lite"/>
    </source>
</evidence>
<dbReference type="WBParaSite" id="scaffold7999_cov191.g12636">
    <property type="protein sequence ID" value="scaffold7999_cov191.g12636"/>
    <property type="gene ID" value="scaffold7999_cov191.g12636"/>
</dbReference>
<dbReference type="GO" id="GO:0016020">
    <property type="term" value="C:membrane"/>
    <property type="evidence" value="ECO:0007669"/>
    <property type="project" value="UniProtKB-SubCell"/>
</dbReference>
<keyword evidence="3 10" id="KW-0812">Transmembrane</keyword>
<evidence type="ECO:0000256" key="3">
    <source>
        <dbReference type="ARBA" id="ARBA00022692"/>
    </source>
</evidence>
<dbReference type="GO" id="GO:0005737">
    <property type="term" value="C:cytoplasm"/>
    <property type="evidence" value="ECO:0007669"/>
    <property type="project" value="TreeGrafter"/>
</dbReference>
<dbReference type="InterPro" id="IPR040165">
    <property type="entry name" value="Diminuto-like"/>
</dbReference>
<evidence type="ECO:0000256" key="5">
    <source>
        <dbReference type="ARBA" id="ARBA00023002"/>
    </source>
</evidence>
<evidence type="ECO:0000313" key="13">
    <source>
        <dbReference type="WBParaSite" id="scaffold7999_cov191.g12636"/>
    </source>
</evidence>
<dbReference type="GO" id="GO:0008202">
    <property type="term" value="P:steroid metabolic process"/>
    <property type="evidence" value="ECO:0007669"/>
    <property type="project" value="TreeGrafter"/>
</dbReference>
<keyword evidence="6 10" id="KW-0472">Membrane</keyword>
<dbReference type="InterPro" id="IPR036318">
    <property type="entry name" value="FAD-bd_PCMH-like_sf"/>
</dbReference>
<keyword evidence="12" id="KW-1185">Reference proteome</keyword>
<dbReference type="GO" id="GO:0071949">
    <property type="term" value="F:FAD binding"/>
    <property type="evidence" value="ECO:0007669"/>
    <property type="project" value="InterPro"/>
</dbReference>
<dbReference type="PANTHER" id="PTHR10801:SF0">
    <property type="entry name" value="DELTA(24)-STEROL REDUCTASE"/>
    <property type="match status" value="1"/>
</dbReference>
<dbReference type="PANTHER" id="PTHR10801">
    <property type="entry name" value="24-DEHYDROCHOLESTEROL REDUCTASE"/>
    <property type="match status" value="1"/>
</dbReference>
<dbReference type="SUPFAM" id="SSF56176">
    <property type="entry name" value="FAD-binding/transporter-associated domain-like"/>
    <property type="match status" value="1"/>
</dbReference>
<comment type="subcellular location">
    <subcellularLocation>
        <location evidence="1">Membrane</location>
        <topology evidence="1">Single-pass membrane protein</topology>
    </subcellularLocation>
</comment>
<evidence type="ECO:0000256" key="7">
    <source>
        <dbReference type="ARBA" id="ARBA00051033"/>
    </source>
</evidence>
<name>A0A915N820_MELJA</name>
<dbReference type="InterPro" id="IPR006094">
    <property type="entry name" value="Oxid_FAD_bind_N"/>
</dbReference>
<dbReference type="GO" id="GO:0050614">
    <property type="term" value="F:Delta24-sterol reductase activity"/>
    <property type="evidence" value="ECO:0007669"/>
    <property type="project" value="UniProtKB-EC"/>
</dbReference>